<name>A0A077Y6B1_PLAYE</name>
<evidence type="ECO:0000313" key="6">
    <source>
        <dbReference type="Proteomes" id="UP000072904"/>
    </source>
</evidence>
<dbReference type="RefSeq" id="XP_022812101.1">
    <property type="nucleotide sequence ID" value="XM_022955880.1"/>
</dbReference>
<feature type="signal peptide" evidence="2">
    <location>
        <begin position="1"/>
        <end position="28"/>
    </location>
</feature>
<dbReference type="KEGG" id="pyo:PY17X_0902400"/>
<dbReference type="VEuPathDB" id="PlasmoDB:PY17X_0902400"/>
<dbReference type="NCBIfam" id="TIGR01599">
    <property type="entry name" value="PYST-A"/>
    <property type="match status" value="1"/>
</dbReference>
<reference evidence="5 6" key="1">
    <citation type="journal article" date="2014" name="BMC Biol.">
        <title>A comprehensive evaluation of rodent malaria parasite genomes and gene expression.</title>
        <authorList>
            <person name="Otto T.D."/>
            <person name="Bohme U."/>
            <person name="Jackson A.P."/>
            <person name="Hunt M."/>
            <person name="Franke-Fayard B."/>
            <person name="Hoeijmakers W.A."/>
            <person name="Religa A.A."/>
            <person name="Robertson L."/>
            <person name="Sanders M."/>
            <person name="Ogun S.A."/>
            <person name="Cunningham D."/>
            <person name="Erhart A."/>
            <person name="Billker O."/>
            <person name="Khan S.M."/>
            <person name="Stunnenberg H.G."/>
            <person name="Langhorne J."/>
            <person name="Holder A.A."/>
            <person name="Waters A.P."/>
            <person name="Newbold C.I."/>
            <person name="Pain A."/>
            <person name="Berriman M."/>
            <person name="Janse C.J."/>
        </authorList>
    </citation>
    <scope>NUCLEOTIDE SEQUENCE [LARGE SCALE GENOMIC DNA]</scope>
    <source>
        <strain evidence="4 5">17X</strain>
        <strain evidence="3 6">YM</strain>
    </source>
</reference>
<gene>
    <name evidence="4" type="ORF">PY17X_0902400</name>
    <name evidence="3" type="ORF">PYYM_0901900</name>
</gene>
<dbReference type="OrthoDB" id="371294at2759"/>
<evidence type="ECO:0000256" key="2">
    <source>
        <dbReference type="SAM" id="SignalP"/>
    </source>
</evidence>
<evidence type="ECO:0000256" key="1">
    <source>
        <dbReference type="SAM" id="MobiDB-lite"/>
    </source>
</evidence>
<accession>A0A077Y6B1</accession>
<feature type="chain" id="PRO_5014501857" evidence="2">
    <location>
        <begin position="29"/>
        <end position="328"/>
    </location>
</feature>
<dbReference type="VEuPathDB" id="PlasmoDB:PYYM_0901900"/>
<evidence type="ECO:0000313" key="5">
    <source>
        <dbReference type="Proteomes" id="UP000072874"/>
    </source>
</evidence>
<proteinExistence type="predicted"/>
<dbReference type="Proteomes" id="UP000072874">
    <property type="component" value="Chromosome 9"/>
</dbReference>
<dbReference type="SUPFAM" id="SSF55961">
    <property type="entry name" value="Bet v1-like"/>
    <property type="match status" value="1"/>
</dbReference>
<dbReference type="EMBL" id="LK934637">
    <property type="protein sequence ID" value="CDU17798.1"/>
    <property type="molecule type" value="Genomic_DNA"/>
</dbReference>
<protein>
    <submittedName>
        <fullName evidence="3">Fam-a protein</fullName>
    </submittedName>
</protein>
<organism evidence="3 6">
    <name type="scientific">Plasmodium yoelii</name>
    <dbReference type="NCBI Taxonomy" id="5861"/>
    <lineage>
        <taxon>Eukaryota</taxon>
        <taxon>Sar</taxon>
        <taxon>Alveolata</taxon>
        <taxon>Apicomplexa</taxon>
        <taxon>Aconoidasida</taxon>
        <taxon>Haemosporida</taxon>
        <taxon>Plasmodiidae</taxon>
        <taxon>Plasmodium</taxon>
        <taxon>Plasmodium (Vinckeia)</taxon>
    </lineage>
</organism>
<reference evidence="3" key="3">
    <citation type="submission" date="2014-05" db="EMBL/GenBank/DDBJ databases">
        <authorList>
            <person name="Aslett A.Martin."/>
            <person name="De Silva Nishadi"/>
        </authorList>
    </citation>
    <scope>NUCLEOTIDE SEQUENCE</scope>
    <source>
        <strain evidence="3">YM</strain>
    </source>
</reference>
<dbReference type="OMA" id="VINNLWD"/>
<dbReference type="InterPro" id="IPR006486">
    <property type="entry name" value="PYST_A"/>
</dbReference>
<evidence type="ECO:0000313" key="4">
    <source>
        <dbReference type="EMBL" id="VTZ78215.1"/>
    </source>
</evidence>
<feature type="region of interest" description="Disordered" evidence="1">
    <location>
        <begin position="74"/>
        <end position="95"/>
    </location>
</feature>
<feature type="compositionally biased region" description="Polar residues" evidence="1">
    <location>
        <begin position="74"/>
        <end position="83"/>
    </location>
</feature>
<keyword evidence="2" id="KW-0732">Signal</keyword>
<dbReference type="VEuPathDB" id="PlasmoDB:Py17XNL_000900054"/>
<evidence type="ECO:0000313" key="3">
    <source>
        <dbReference type="EMBL" id="CDU17798.1"/>
    </source>
</evidence>
<dbReference type="Proteomes" id="UP000072904">
    <property type="component" value="Chromosome 9"/>
</dbReference>
<reference evidence="4" key="4">
    <citation type="submission" date="2019-05" db="EMBL/GenBank/DDBJ databases">
        <authorList>
            <consortium name="Pathogen Informatics"/>
        </authorList>
    </citation>
    <scope>NUCLEOTIDE SEQUENCE</scope>
    <source>
        <strain evidence="4">17X</strain>
    </source>
</reference>
<sequence>MSQNNKGYSDIMFFILIMLIYVSNKAFASEHVITNTIPRNTFRRRNTSKNDSLRKAALLNATLTKTYPSSIKDNSILDNNSSNETHEETPTTCTNSEEIKKTTEIINDALSILRYHATSEENYKLQYVYDKDALVYFKKHGNTDIEKLNLKIRNPDKYNDVINNLWDPYGTKNFNDYFINGKVVCIYNPNLLMIKQRSIDPTESPHESVYALVSKIKISEDTTVIIIASANVNEYKSSNKQTYKNNDLEINNSLNTNRSSESDIKEESKKTFINLSAFFIKKEDNYINVTYVNAMDDNTSSSKKYSIKKAKAPNIAFYLRLMEIFLKK</sequence>
<dbReference type="EMBL" id="LM993663">
    <property type="protein sequence ID" value="VTZ78215.1"/>
    <property type="molecule type" value="Genomic_DNA"/>
</dbReference>
<reference evidence="4" key="2">
    <citation type="submission" date="2014-05" db="EMBL/GenBank/DDBJ databases">
        <authorList>
            <person name="Aslett M.A."/>
            <person name="De Silva N."/>
        </authorList>
    </citation>
    <scope>NUCLEOTIDE SEQUENCE</scope>
    <source>
        <strain evidence="4">17X</strain>
    </source>
</reference>
<dbReference type="GeneID" id="3790645"/>
<dbReference type="AlphaFoldDB" id="A0A077Y6B1"/>
<dbReference type="VEuPathDB" id="PlasmoDB:PY04929"/>